<evidence type="ECO:0000313" key="5">
    <source>
        <dbReference type="Proteomes" id="UP000051999"/>
    </source>
</evidence>
<dbReference type="Gene3D" id="3.40.50.720">
    <property type="entry name" value="NAD(P)-binding Rossmann-like Domain"/>
    <property type="match status" value="1"/>
</dbReference>
<evidence type="ECO:0000256" key="1">
    <source>
        <dbReference type="ARBA" id="ARBA00022857"/>
    </source>
</evidence>
<keyword evidence="5" id="KW-1185">Reference proteome</keyword>
<dbReference type="GO" id="GO:0016651">
    <property type="term" value="F:oxidoreductase activity, acting on NAD(P)H"/>
    <property type="evidence" value="ECO:0007669"/>
    <property type="project" value="TreeGrafter"/>
</dbReference>
<dbReference type="RefSeq" id="WP_017261343.1">
    <property type="nucleotide sequence ID" value="NZ_AUAW01000008.1"/>
</dbReference>
<accession>A0A0R1RP99</accession>
<dbReference type="InterPro" id="IPR036291">
    <property type="entry name" value="NAD(P)-bd_dom_sf"/>
</dbReference>
<keyword evidence="1" id="KW-0521">NADP</keyword>
<dbReference type="SUPFAM" id="SSF50129">
    <property type="entry name" value="GroES-like"/>
    <property type="match status" value="1"/>
</dbReference>
<reference evidence="4 5" key="1">
    <citation type="journal article" date="2015" name="Genome Announc.">
        <title>Expanding the biotechnology potential of lactobacilli through comparative genomics of 213 strains and associated genera.</title>
        <authorList>
            <person name="Sun Z."/>
            <person name="Harris H.M."/>
            <person name="McCann A."/>
            <person name="Guo C."/>
            <person name="Argimon S."/>
            <person name="Zhang W."/>
            <person name="Yang X."/>
            <person name="Jeffery I.B."/>
            <person name="Cooney J.C."/>
            <person name="Kagawa T.F."/>
            <person name="Liu W."/>
            <person name="Song Y."/>
            <person name="Salvetti E."/>
            <person name="Wrobel A."/>
            <person name="Rasinkangas P."/>
            <person name="Parkhill J."/>
            <person name="Rea M.C."/>
            <person name="O'Sullivan O."/>
            <person name="Ritari J."/>
            <person name="Douillard F.P."/>
            <person name="Paul Ross R."/>
            <person name="Yang R."/>
            <person name="Briner A.E."/>
            <person name="Felis G.E."/>
            <person name="de Vos W.M."/>
            <person name="Barrangou R."/>
            <person name="Klaenhammer T.R."/>
            <person name="Caufield P.W."/>
            <person name="Cui Y."/>
            <person name="Zhang H."/>
            <person name="O'Toole P.W."/>
        </authorList>
    </citation>
    <scope>NUCLEOTIDE SEQUENCE [LARGE SCALE GENOMIC DNA]</scope>
    <source>
        <strain evidence="4 5">DSM 15814</strain>
    </source>
</reference>
<evidence type="ECO:0000259" key="3">
    <source>
        <dbReference type="SMART" id="SM00829"/>
    </source>
</evidence>
<dbReference type="PATRIC" id="fig|1114972.6.peg.2440"/>
<dbReference type="Pfam" id="PF13602">
    <property type="entry name" value="ADH_zinc_N_2"/>
    <property type="match status" value="1"/>
</dbReference>
<dbReference type="GO" id="GO:0070402">
    <property type="term" value="F:NADPH binding"/>
    <property type="evidence" value="ECO:0007669"/>
    <property type="project" value="TreeGrafter"/>
</dbReference>
<protein>
    <submittedName>
        <fullName evidence="4">NADPH quinone reductase related Zn-dependent oxidoreductase</fullName>
    </submittedName>
</protein>
<dbReference type="PANTHER" id="PTHR48106">
    <property type="entry name" value="QUINONE OXIDOREDUCTASE PIG3-RELATED"/>
    <property type="match status" value="1"/>
</dbReference>
<dbReference type="eggNOG" id="COG0604">
    <property type="taxonomic scope" value="Bacteria"/>
</dbReference>
<sequence length="314" mass="34337">MRSVVINEPGDSSVLKIEERPIPKADATHTVIHIKAFGIHRYEVLTRAGGSPSVKFPRVIGVEAVGEVSEPATNSRFTKGQRVLVINGGFGREFDGSYQEYALVPDDLLFAVDYDVDWQTLAQYPENFYTAFGAMKMTRVQKGQSLLVRGGTTAVGMAMIGLAKSLGIEVSATTRKPERKQLLLDQGADHVVLDKDNQLQTSEKYDGIVDMVGTVSCQNSIEHVKRGGVCCMIGLLAGEWVFKEFDPFTLGGAYLSVFDGGEPSQALFDEIFDLIKRNHLSIPISKTFKLSEIAAAQDYVMANPQPGQVIVTTE</sequence>
<dbReference type="EMBL" id="AZFF01000006">
    <property type="protein sequence ID" value="KRL55845.1"/>
    <property type="molecule type" value="Genomic_DNA"/>
</dbReference>
<feature type="domain" description="Enoyl reductase (ER)" evidence="3">
    <location>
        <begin position="10"/>
        <end position="311"/>
    </location>
</feature>
<dbReference type="Proteomes" id="UP000051999">
    <property type="component" value="Unassembled WGS sequence"/>
</dbReference>
<evidence type="ECO:0000313" key="4">
    <source>
        <dbReference type="EMBL" id="KRL55845.1"/>
    </source>
</evidence>
<gene>
    <name evidence="4" type="ORF">FD35_GL002377</name>
</gene>
<dbReference type="Gene3D" id="3.90.180.10">
    <property type="entry name" value="Medium-chain alcohol dehydrogenases, catalytic domain"/>
    <property type="match status" value="1"/>
</dbReference>
<proteinExistence type="predicted"/>
<dbReference type="InterPro" id="IPR020843">
    <property type="entry name" value="ER"/>
</dbReference>
<dbReference type="SUPFAM" id="SSF51735">
    <property type="entry name" value="NAD(P)-binding Rossmann-fold domains"/>
    <property type="match status" value="1"/>
</dbReference>
<evidence type="ECO:0000256" key="2">
    <source>
        <dbReference type="ARBA" id="ARBA00023002"/>
    </source>
</evidence>
<organism evidence="4 5">
    <name type="scientific">Furfurilactobacillus rossiae DSM 15814</name>
    <dbReference type="NCBI Taxonomy" id="1114972"/>
    <lineage>
        <taxon>Bacteria</taxon>
        <taxon>Bacillati</taxon>
        <taxon>Bacillota</taxon>
        <taxon>Bacilli</taxon>
        <taxon>Lactobacillales</taxon>
        <taxon>Lactobacillaceae</taxon>
        <taxon>Furfurilactobacillus</taxon>
    </lineage>
</organism>
<dbReference type="InterPro" id="IPR013154">
    <property type="entry name" value="ADH-like_N"/>
</dbReference>
<dbReference type="STRING" id="1114972.FD35_GL002377"/>
<dbReference type="SMART" id="SM00829">
    <property type="entry name" value="PKS_ER"/>
    <property type="match status" value="1"/>
</dbReference>
<comment type="caution">
    <text evidence="4">The sequence shown here is derived from an EMBL/GenBank/DDBJ whole genome shotgun (WGS) entry which is preliminary data.</text>
</comment>
<dbReference type="Pfam" id="PF08240">
    <property type="entry name" value="ADH_N"/>
    <property type="match status" value="1"/>
</dbReference>
<dbReference type="PANTHER" id="PTHR48106:SF18">
    <property type="entry name" value="QUINONE OXIDOREDUCTASE PIG3"/>
    <property type="match status" value="1"/>
</dbReference>
<keyword evidence="2" id="KW-0560">Oxidoreductase</keyword>
<dbReference type="InterPro" id="IPR011032">
    <property type="entry name" value="GroES-like_sf"/>
</dbReference>
<dbReference type="OrthoDB" id="9792162at2"/>
<dbReference type="AlphaFoldDB" id="A0A0R1RP99"/>
<name>A0A0R1RP99_9LACO</name>